<name>A0AAN7ULL4_9PEZI</name>
<gene>
    <name evidence="1" type="ORF">RRF57_005193</name>
</gene>
<proteinExistence type="predicted"/>
<evidence type="ECO:0000313" key="1">
    <source>
        <dbReference type="EMBL" id="KAK5629478.1"/>
    </source>
</evidence>
<evidence type="ECO:0000313" key="2">
    <source>
        <dbReference type="Proteomes" id="UP001305414"/>
    </source>
</evidence>
<protein>
    <submittedName>
        <fullName evidence="1">Uncharacterized protein</fullName>
    </submittedName>
</protein>
<dbReference type="EMBL" id="JAWHQM010000011">
    <property type="protein sequence ID" value="KAK5629478.1"/>
    <property type="molecule type" value="Genomic_DNA"/>
</dbReference>
<dbReference type="AlphaFoldDB" id="A0AAN7ULL4"/>
<sequence>MQNLMCEQITVNAEMIAANLACVAARLAEALDRRPIWFILSFGGIAPASLREGRQTGVAGL</sequence>
<dbReference type="Proteomes" id="UP001305414">
    <property type="component" value="Unassembled WGS sequence"/>
</dbReference>
<keyword evidence="2" id="KW-1185">Reference proteome</keyword>
<comment type="caution">
    <text evidence="1">The sequence shown here is derived from an EMBL/GenBank/DDBJ whole genome shotgun (WGS) entry which is preliminary data.</text>
</comment>
<accession>A0AAN7ULL4</accession>
<reference evidence="1 2" key="1">
    <citation type="submission" date="2023-10" db="EMBL/GenBank/DDBJ databases">
        <title>Draft genome sequence of Xylaria bambusicola isolate GMP-LS, the root and basal stem rot pathogen of sugarcane in Indonesia.</title>
        <authorList>
            <person name="Selvaraj P."/>
            <person name="Muralishankar V."/>
            <person name="Muruganantham S."/>
            <person name="Sp S."/>
            <person name="Haryani S."/>
            <person name="Lau K.J.X."/>
            <person name="Naqvi N.I."/>
        </authorList>
    </citation>
    <scope>NUCLEOTIDE SEQUENCE [LARGE SCALE GENOMIC DNA]</scope>
    <source>
        <strain evidence="1">GMP-LS</strain>
    </source>
</reference>
<organism evidence="1 2">
    <name type="scientific">Xylaria bambusicola</name>
    <dbReference type="NCBI Taxonomy" id="326684"/>
    <lineage>
        <taxon>Eukaryota</taxon>
        <taxon>Fungi</taxon>
        <taxon>Dikarya</taxon>
        <taxon>Ascomycota</taxon>
        <taxon>Pezizomycotina</taxon>
        <taxon>Sordariomycetes</taxon>
        <taxon>Xylariomycetidae</taxon>
        <taxon>Xylariales</taxon>
        <taxon>Xylariaceae</taxon>
        <taxon>Xylaria</taxon>
    </lineage>
</organism>